<dbReference type="RefSeq" id="WP_284195446.1">
    <property type="nucleotide sequence ID" value="NZ_BSOG01000001.1"/>
</dbReference>
<keyword evidence="2" id="KW-0479">Metal-binding</keyword>
<proteinExistence type="inferred from homology"/>
<gene>
    <name evidence="3" type="ORF">GCM10007907_11080</name>
</gene>
<name>A0ABQ5YE94_9NEIS</name>
<protein>
    <submittedName>
        <fullName evidence="3">Damage-inducible protein DinB</fullName>
    </submittedName>
</protein>
<dbReference type="Proteomes" id="UP001156706">
    <property type="component" value="Unassembled WGS sequence"/>
</dbReference>
<comment type="similarity">
    <text evidence="1">Belongs to the DinB family.</text>
</comment>
<dbReference type="InterPro" id="IPR007837">
    <property type="entry name" value="DinB"/>
</dbReference>
<evidence type="ECO:0000256" key="1">
    <source>
        <dbReference type="ARBA" id="ARBA00008635"/>
    </source>
</evidence>
<sequence>MISWKNHFLYQADYQHWASDKLFESLDKLSDEARKRDEGLFFKSVHGTVNHLLVTNLLWWGRLRGEPQDLRPDQQLYEDWRELKQALKQTLRQTQHWLQAQPADFFEGELRYRTTSGKEHTLWVHDILTHIATDCAHQRGQASAAATRLGAPAPEMDYSYYRREMQDSLANARVAANG</sequence>
<evidence type="ECO:0000313" key="3">
    <source>
        <dbReference type="EMBL" id="GLR12318.1"/>
    </source>
</evidence>
<comment type="caution">
    <text evidence="3">The sequence shown here is derived from an EMBL/GenBank/DDBJ whole genome shotgun (WGS) entry which is preliminary data.</text>
</comment>
<dbReference type="Gene3D" id="1.20.120.450">
    <property type="entry name" value="dinb family like domain"/>
    <property type="match status" value="1"/>
</dbReference>
<dbReference type="PANTHER" id="PTHR37302:SF1">
    <property type="entry name" value="PROTEIN DINB"/>
    <property type="match status" value="1"/>
</dbReference>
<dbReference type="SUPFAM" id="SSF109854">
    <property type="entry name" value="DinB/YfiT-like putative metalloenzymes"/>
    <property type="match status" value="1"/>
</dbReference>
<evidence type="ECO:0000256" key="2">
    <source>
        <dbReference type="ARBA" id="ARBA00022723"/>
    </source>
</evidence>
<keyword evidence="4" id="KW-1185">Reference proteome</keyword>
<dbReference type="Pfam" id="PF05163">
    <property type="entry name" value="DinB"/>
    <property type="match status" value="1"/>
</dbReference>
<organism evidence="3 4">
    <name type="scientific">Chitinimonas prasina</name>
    <dbReference type="NCBI Taxonomy" id="1434937"/>
    <lineage>
        <taxon>Bacteria</taxon>
        <taxon>Pseudomonadati</taxon>
        <taxon>Pseudomonadota</taxon>
        <taxon>Betaproteobacteria</taxon>
        <taxon>Neisseriales</taxon>
        <taxon>Chitinibacteraceae</taxon>
        <taxon>Chitinimonas</taxon>
    </lineage>
</organism>
<dbReference type="EMBL" id="BSOG01000001">
    <property type="protein sequence ID" value="GLR12318.1"/>
    <property type="molecule type" value="Genomic_DNA"/>
</dbReference>
<reference evidence="4" key="1">
    <citation type="journal article" date="2019" name="Int. J. Syst. Evol. Microbiol.">
        <title>The Global Catalogue of Microorganisms (GCM) 10K type strain sequencing project: providing services to taxonomists for standard genome sequencing and annotation.</title>
        <authorList>
            <consortium name="The Broad Institute Genomics Platform"/>
            <consortium name="The Broad Institute Genome Sequencing Center for Infectious Disease"/>
            <person name="Wu L."/>
            <person name="Ma J."/>
        </authorList>
    </citation>
    <scope>NUCLEOTIDE SEQUENCE [LARGE SCALE GENOMIC DNA]</scope>
    <source>
        <strain evidence="4">NBRC 110044</strain>
    </source>
</reference>
<evidence type="ECO:0000313" key="4">
    <source>
        <dbReference type="Proteomes" id="UP001156706"/>
    </source>
</evidence>
<accession>A0ABQ5YE94</accession>
<dbReference type="PANTHER" id="PTHR37302">
    <property type="entry name" value="SLR1116 PROTEIN"/>
    <property type="match status" value="1"/>
</dbReference>
<dbReference type="InterPro" id="IPR034660">
    <property type="entry name" value="DinB/YfiT-like"/>
</dbReference>